<name>A0ABX0DDV4_9MICC</name>
<accession>A0ABX0DDV4</accession>
<organism evidence="1 2">
    <name type="scientific">Arthrobacter silviterrae</name>
    <dbReference type="NCBI Taxonomy" id="2026658"/>
    <lineage>
        <taxon>Bacteria</taxon>
        <taxon>Bacillati</taxon>
        <taxon>Actinomycetota</taxon>
        <taxon>Actinomycetes</taxon>
        <taxon>Micrococcales</taxon>
        <taxon>Micrococcaceae</taxon>
        <taxon>Arthrobacter</taxon>
    </lineage>
</organism>
<dbReference type="RefSeq" id="WP_165182173.1">
    <property type="nucleotide sequence ID" value="NZ_JAAKZI010000017.1"/>
</dbReference>
<proteinExistence type="predicted"/>
<comment type="caution">
    <text evidence="1">The sequence shown here is derived from an EMBL/GenBank/DDBJ whole genome shotgun (WGS) entry which is preliminary data.</text>
</comment>
<evidence type="ECO:0000313" key="1">
    <source>
        <dbReference type="EMBL" id="NGN83940.1"/>
    </source>
</evidence>
<dbReference type="EMBL" id="JAAKZI010000017">
    <property type="protein sequence ID" value="NGN83940.1"/>
    <property type="molecule type" value="Genomic_DNA"/>
</dbReference>
<keyword evidence="2" id="KW-1185">Reference proteome</keyword>
<protein>
    <submittedName>
        <fullName evidence="1">Uncharacterized protein</fullName>
    </submittedName>
</protein>
<gene>
    <name evidence="1" type="ORF">G6N77_10775</name>
</gene>
<evidence type="ECO:0000313" key="2">
    <source>
        <dbReference type="Proteomes" id="UP000479226"/>
    </source>
</evidence>
<reference evidence="1 2" key="1">
    <citation type="submission" date="2020-02" db="EMBL/GenBank/DDBJ databases">
        <title>Genome sequence of the type strain DSM 27180 of Arthrobacter silviterrae.</title>
        <authorList>
            <person name="Gao J."/>
            <person name="Sun J."/>
        </authorList>
    </citation>
    <scope>NUCLEOTIDE SEQUENCE [LARGE SCALE GENOMIC DNA]</scope>
    <source>
        <strain evidence="1 2">DSM 27180</strain>
    </source>
</reference>
<dbReference type="Proteomes" id="UP000479226">
    <property type="component" value="Unassembled WGS sequence"/>
</dbReference>
<sequence>MAPVPAGEPSTLDFRQLAAAAARAVYTWDTRTATYSQTYGRLRNWWHVLPDGSNPLTVFATQFEATGTNAAAYASLTGSQGYRTARLLNSSCDSQLAQYVQHPPPWAGMHVCTETLAVTEYATSGTNNYTAPVSVVVNCPPAATAPANRCDVVAFYAAADRIVY</sequence>